<keyword evidence="4" id="KW-0808">Transferase</keyword>
<keyword evidence="3" id="KW-0597">Phosphoprotein</keyword>
<sequence length="248" mass="28150">MFTVLLTTGLMLFFFYSRKRIVAEQLSKIEMQLNNQKDVLKAIISTQEEERQRIAQDMHDAISSKLNLVSLTTNLLIEDDRHSEDQLTSLNHILNITTNILESARRIAHDLLPPVLDKFGLQVALEELVEDFLKTNKVQIHHTIQDLPDISLDDSLHIFRIVQELFNNAIRHGGASQVNIEMKNLNPGFELIFRDNGVGFNTERTEKISGIGLQNIESRAAILKATLGIYSKIGEGSTFEIKSIKDEQ</sequence>
<proteinExistence type="predicted"/>
<dbReference type="Proteomes" id="UP000326509">
    <property type="component" value="Unassembled WGS sequence"/>
</dbReference>
<dbReference type="PANTHER" id="PTHR24421">
    <property type="entry name" value="NITRATE/NITRITE SENSOR PROTEIN NARX-RELATED"/>
    <property type="match status" value="1"/>
</dbReference>
<evidence type="ECO:0000256" key="4">
    <source>
        <dbReference type="ARBA" id="ARBA00022679"/>
    </source>
</evidence>
<dbReference type="InterPro" id="IPR036890">
    <property type="entry name" value="HATPase_C_sf"/>
</dbReference>
<feature type="domain" description="Histidine kinase" evidence="9">
    <location>
        <begin position="57"/>
        <end position="247"/>
    </location>
</feature>
<dbReference type="EC" id="2.7.13.3" evidence="2"/>
<evidence type="ECO:0000256" key="2">
    <source>
        <dbReference type="ARBA" id="ARBA00012438"/>
    </source>
</evidence>
<keyword evidence="11" id="KW-1185">Reference proteome</keyword>
<evidence type="ECO:0000259" key="9">
    <source>
        <dbReference type="PROSITE" id="PS50109"/>
    </source>
</evidence>
<evidence type="ECO:0000256" key="6">
    <source>
        <dbReference type="ARBA" id="ARBA00022777"/>
    </source>
</evidence>
<dbReference type="PANTHER" id="PTHR24421:SF10">
    <property type="entry name" value="NITRATE_NITRITE SENSOR PROTEIN NARQ"/>
    <property type="match status" value="1"/>
</dbReference>
<accession>A0A5J4J324</accession>
<name>A0A5J4J324_9FLAO</name>
<dbReference type="GO" id="GO:0000155">
    <property type="term" value="F:phosphorelay sensor kinase activity"/>
    <property type="evidence" value="ECO:0007669"/>
    <property type="project" value="InterPro"/>
</dbReference>
<comment type="catalytic activity">
    <reaction evidence="1">
        <text>ATP + protein L-histidine = ADP + protein N-phospho-L-histidine.</text>
        <dbReference type="EC" id="2.7.13.3"/>
    </reaction>
</comment>
<dbReference type="GO" id="GO:0005524">
    <property type="term" value="F:ATP binding"/>
    <property type="evidence" value="ECO:0007669"/>
    <property type="project" value="UniProtKB-KW"/>
</dbReference>
<dbReference type="InterPro" id="IPR003594">
    <property type="entry name" value="HATPase_dom"/>
</dbReference>
<organism evidence="10 11">
    <name type="scientific">Patiriisocius marinus</name>
    <dbReference type="NCBI Taxonomy" id="1397112"/>
    <lineage>
        <taxon>Bacteria</taxon>
        <taxon>Pseudomonadati</taxon>
        <taxon>Bacteroidota</taxon>
        <taxon>Flavobacteriia</taxon>
        <taxon>Flavobacteriales</taxon>
        <taxon>Flavobacteriaceae</taxon>
        <taxon>Patiriisocius</taxon>
    </lineage>
</organism>
<dbReference type="InterPro" id="IPR005467">
    <property type="entry name" value="His_kinase_dom"/>
</dbReference>
<reference evidence="10 11" key="1">
    <citation type="submission" date="2019-08" db="EMBL/GenBank/DDBJ databases">
        <title>Draft genome sequence of Ulvibacter marinus type strain NBRC 109484.</title>
        <authorList>
            <person name="Kawano K."/>
            <person name="Ushijima N."/>
            <person name="Kihara M."/>
            <person name="Itoh H."/>
        </authorList>
    </citation>
    <scope>NUCLEOTIDE SEQUENCE [LARGE SCALE GENOMIC DNA]</scope>
    <source>
        <strain evidence="10 11">NBRC 109484</strain>
    </source>
</reference>
<dbReference type="Pfam" id="PF02518">
    <property type="entry name" value="HATPase_c"/>
    <property type="match status" value="1"/>
</dbReference>
<evidence type="ECO:0000256" key="3">
    <source>
        <dbReference type="ARBA" id="ARBA00022553"/>
    </source>
</evidence>
<evidence type="ECO:0000313" key="10">
    <source>
        <dbReference type="EMBL" id="GER60273.1"/>
    </source>
</evidence>
<dbReference type="EMBL" id="BKCG01000006">
    <property type="protein sequence ID" value="GER60273.1"/>
    <property type="molecule type" value="Genomic_DNA"/>
</dbReference>
<dbReference type="GO" id="GO:0016020">
    <property type="term" value="C:membrane"/>
    <property type="evidence" value="ECO:0007669"/>
    <property type="project" value="InterPro"/>
</dbReference>
<keyword evidence="6" id="KW-0418">Kinase</keyword>
<evidence type="ECO:0000256" key="1">
    <source>
        <dbReference type="ARBA" id="ARBA00000085"/>
    </source>
</evidence>
<dbReference type="AlphaFoldDB" id="A0A5J4J324"/>
<evidence type="ECO:0000256" key="5">
    <source>
        <dbReference type="ARBA" id="ARBA00022741"/>
    </source>
</evidence>
<dbReference type="InterPro" id="IPR011712">
    <property type="entry name" value="Sig_transdc_His_kin_sub3_dim/P"/>
</dbReference>
<dbReference type="PROSITE" id="PS50109">
    <property type="entry name" value="HIS_KIN"/>
    <property type="match status" value="1"/>
</dbReference>
<evidence type="ECO:0000256" key="7">
    <source>
        <dbReference type="ARBA" id="ARBA00022840"/>
    </source>
</evidence>
<dbReference type="SMART" id="SM00387">
    <property type="entry name" value="HATPase_c"/>
    <property type="match status" value="1"/>
</dbReference>
<dbReference type="CDD" id="cd16917">
    <property type="entry name" value="HATPase_UhpB-NarQ-NarX-like"/>
    <property type="match status" value="1"/>
</dbReference>
<comment type="caution">
    <text evidence="10">The sequence shown here is derived from an EMBL/GenBank/DDBJ whole genome shotgun (WGS) entry which is preliminary data.</text>
</comment>
<evidence type="ECO:0000313" key="11">
    <source>
        <dbReference type="Proteomes" id="UP000326509"/>
    </source>
</evidence>
<evidence type="ECO:0000256" key="8">
    <source>
        <dbReference type="ARBA" id="ARBA00023012"/>
    </source>
</evidence>
<dbReference type="GO" id="GO:0046983">
    <property type="term" value="F:protein dimerization activity"/>
    <property type="evidence" value="ECO:0007669"/>
    <property type="project" value="InterPro"/>
</dbReference>
<dbReference type="Pfam" id="PF07730">
    <property type="entry name" value="HisKA_3"/>
    <property type="match status" value="1"/>
</dbReference>
<keyword evidence="5" id="KW-0547">Nucleotide-binding</keyword>
<keyword evidence="7" id="KW-0067">ATP-binding</keyword>
<keyword evidence="8" id="KW-0902">Two-component regulatory system</keyword>
<protein>
    <recommendedName>
        <fullName evidence="2">histidine kinase</fullName>
        <ecNumber evidence="2">2.7.13.3</ecNumber>
    </recommendedName>
</protein>
<dbReference type="SUPFAM" id="SSF55874">
    <property type="entry name" value="ATPase domain of HSP90 chaperone/DNA topoisomerase II/histidine kinase"/>
    <property type="match status" value="1"/>
</dbReference>
<gene>
    <name evidence="10" type="ORF">ULMA_23810</name>
</gene>
<dbReference type="InterPro" id="IPR050482">
    <property type="entry name" value="Sensor_HK_TwoCompSys"/>
</dbReference>
<dbReference type="Gene3D" id="3.30.565.10">
    <property type="entry name" value="Histidine kinase-like ATPase, C-terminal domain"/>
    <property type="match status" value="1"/>
</dbReference>
<dbReference type="Gene3D" id="1.20.5.1930">
    <property type="match status" value="1"/>
</dbReference>